<dbReference type="CDD" id="cd04301">
    <property type="entry name" value="NAT_SF"/>
    <property type="match status" value="1"/>
</dbReference>
<protein>
    <submittedName>
        <fullName evidence="4">GNAT family N-acetyltransferase</fullName>
    </submittedName>
</protein>
<evidence type="ECO:0000256" key="1">
    <source>
        <dbReference type="ARBA" id="ARBA00022679"/>
    </source>
</evidence>
<dbReference type="InterPro" id="IPR000182">
    <property type="entry name" value="GNAT_dom"/>
</dbReference>
<evidence type="ECO:0000259" key="3">
    <source>
        <dbReference type="PROSITE" id="PS51186"/>
    </source>
</evidence>
<proteinExistence type="predicted"/>
<dbReference type="GO" id="GO:0016747">
    <property type="term" value="F:acyltransferase activity, transferring groups other than amino-acyl groups"/>
    <property type="evidence" value="ECO:0007669"/>
    <property type="project" value="InterPro"/>
</dbReference>
<feature type="domain" description="N-acetyltransferase" evidence="3">
    <location>
        <begin position="22"/>
        <end position="203"/>
    </location>
</feature>
<dbReference type="OrthoDB" id="9799092at2"/>
<dbReference type="PROSITE" id="PS51186">
    <property type="entry name" value="GNAT"/>
    <property type="match status" value="1"/>
</dbReference>
<evidence type="ECO:0000256" key="2">
    <source>
        <dbReference type="ARBA" id="ARBA00023315"/>
    </source>
</evidence>
<dbReference type="SUPFAM" id="SSF55729">
    <property type="entry name" value="Acyl-CoA N-acyltransferases (Nat)"/>
    <property type="match status" value="1"/>
</dbReference>
<dbReference type="Gene3D" id="3.40.630.30">
    <property type="match status" value="1"/>
</dbReference>
<evidence type="ECO:0000313" key="5">
    <source>
        <dbReference type="Proteomes" id="UP000260680"/>
    </source>
</evidence>
<comment type="caution">
    <text evidence="4">The sequence shown here is derived from an EMBL/GenBank/DDBJ whole genome shotgun (WGS) entry which is preliminary data.</text>
</comment>
<keyword evidence="2" id="KW-0012">Acyltransferase</keyword>
<dbReference type="AlphaFoldDB" id="A0A3E2NC71"/>
<accession>A0A3E2NC71</accession>
<sequence>MENDNIKITNVLTRVQKKQVARLYYEAFTKKFHALWIFTKDRSKAAEVLFESLRYKNGLYAVRDERVLGFIGLEKGSDFFSPLYYSSFCKVFSPIDGLWRYLAYQIYRLIHRPADKDVLHIDPIVVSEQARGKGIGTSLLLRTFELAKKIGRKQVVLEVVDTNPKAKRLYERLGFRVVKEENTGLLTKRAGFKKVYYMVKDIS</sequence>
<reference evidence="4 5" key="1">
    <citation type="submission" date="2018-07" db="EMBL/GenBank/DDBJ databases">
        <title>New species, Clostridium PI-S10-A1B.</title>
        <authorList>
            <person name="Krishna G."/>
            <person name="Summeta K."/>
            <person name="Shikha S."/>
            <person name="Prabhu P.B."/>
            <person name="Suresh K."/>
        </authorList>
    </citation>
    <scope>NUCLEOTIDE SEQUENCE [LARGE SCALE GENOMIC DNA]</scope>
    <source>
        <strain evidence="4 5">PI-S10-A1B</strain>
    </source>
</reference>
<organism evidence="4 5">
    <name type="scientific">Lacrimispora amygdalina</name>
    <dbReference type="NCBI Taxonomy" id="253257"/>
    <lineage>
        <taxon>Bacteria</taxon>
        <taxon>Bacillati</taxon>
        <taxon>Bacillota</taxon>
        <taxon>Clostridia</taxon>
        <taxon>Lachnospirales</taxon>
        <taxon>Lachnospiraceae</taxon>
        <taxon>Lacrimispora</taxon>
    </lineage>
</organism>
<gene>
    <name evidence="4" type="ORF">DS742_12025</name>
</gene>
<evidence type="ECO:0000313" key="4">
    <source>
        <dbReference type="EMBL" id="RFZ78596.1"/>
    </source>
</evidence>
<dbReference type="Pfam" id="PF00583">
    <property type="entry name" value="Acetyltransf_1"/>
    <property type="match status" value="1"/>
</dbReference>
<dbReference type="EMBL" id="QOHO01000032">
    <property type="protein sequence ID" value="RFZ78596.1"/>
    <property type="molecule type" value="Genomic_DNA"/>
</dbReference>
<name>A0A3E2NC71_9FIRM</name>
<dbReference type="RefSeq" id="WP_117417258.1">
    <property type="nucleotide sequence ID" value="NZ_QOHO01000032.1"/>
</dbReference>
<keyword evidence="1" id="KW-0808">Transferase</keyword>
<dbReference type="Proteomes" id="UP000260680">
    <property type="component" value="Unassembled WGS sequence"/>
</dbReference>
<dbReference type="PANTHER" id="PTHR43420">
    <property type="entry name" value="ACETYLTRANSFERASE"/>
    <property type="match status" value="1"/>
</dbReference>
<dbReference type="InterPro" id="IPR050680">
    <property type="entry name" value="YpeA/RimI_acetyltransf"/>
</dbReference>
<dbReference type="InterPro" id="IPR016181">
    <property type="entry name" value="Acyl_CoA_acyltransferase"/>
</dbReference>